<evidence type="ECO:0000313" key="4">
    <source>
        <dbReference type="Proteomes" id="UP000484076"/>
    </source>
</evidence>
<dbReference type="AlphaFoldDB" id="A0A8X8GYR3"/>
<dbReference type="RefSeq" id="WP_174540100.1">
    <property type="nucleotide sequence ID" value="NZ_WHUT02000021.1"/>
</dbReference>
<proteinExistence type="predicted"/>
<comment type="caution">
    <text evidence="3">The sequence shown here is derived from an EMBL/GenBank/DDBJ whole genome shotgun (WGS) entry which is preliminary data.</text>
</comment>
<dbReference type="GO" id="GO:0009236">
    <property type="term" value="P:cobalamin biosynthetic process"/>
    <property type="evidence" value="ECO:0007669"/>
    <property type="project" value="InterPro"/>
</dbReference>
<gene>
    <name evidence="3" type="ORF">GEU84_020485</name>
</gene>
<dbReference type="EMBL" id="WHUT02000021">
    <property type="protein sequence ID" value="NUB46773.1"/>
    <property type="molecule type" value="Genomic_DNA"/>
</dbReference>
<dbReference type="Proteomes" id="UP000484076">
    <property type="component" value="Unassembled WGS sequence"/>
</dbReference>
<reference evidence="3" key="1">
    <citation type="submission" date="2020-05" db="EMBL/GenBank/DDBJ databases">
        <title>Fertoebacter nigrum gen. nov., sp. nov., a new member of the family Rhodobacteraceae.</title>
        <authorList>
            <person name="Szuroczki S."/>
            <person name="Abbaszade G."/>
            <person name="Buni D."/>
            <person name="Schumann P."/>
            <person name="Toth E."/>
        </authorList>
    </citation>
    <scope>NUCLEOTIDE SEQUENCE</scope>
    <source>
        <strain evidence="3">RG-N-1a</strain>
    </source>
</reference>
<protein>
    <submittedName>
        <fullName evidence="3">Cobalamin biosynthesis protein</fullName>
    </submittedName>
</protein>
<feature type="region of interest" description="Disordered" evidence="1">
    <location>
        <begin position="104"/>
        <end position="126"/>
    </location>
</feature>
<dbReference type="InterPro" id="IPR002750">
    <property type="entry name" value="CobE/GbiG_C"/>
</dbReference>
<keyword evidence="4" id="KW-1185">Reference proteome</keyword>
<dbReference type="InterPro" id="IPR036518">
    <property type="entry name" value="CobE/GbiG_C_sf"/>
</dbReference>
<accession>A0A8X8GYR3</accession>
<feature type="domain" description="CobE/GbiG C-terminal" evidence="2">
    <location>
        <begin position="7"/>
        <end position="121"/>
    </location>
</feature>
<evidence type="ECO:0000313" key="3">
    <source>
        <dbReference type="EMBL" id="NUB46773.1"/>
    </source>
</evidence>
<name>A0A8X8GYR3_9RHOB</name>
<evidence type="ECO:0000259" key="2">
    <source>
        <dbReference type="Pfam" id="PF01890"/>
    </source>
</evidence>
<dbReference type="SUPFAM" id="SSF159664">
    <property type="entry name" value="CobE/GbiG C-terminal domain-like"/>
    <property type="match status" value="1"/>
</dbReference>
<evidence type="ECO:0000256" key="1">
    <source>
        <dbReference type="SAM" id="MobiDB-lite"/>
    </source>
</evidence>
<sequence length="126" mass="12300">MTGKAKVAGFGFRTSATTAALQDALAAAGGPDGLTALATVVEKASAPALLALAHSLSLPVRAIGPDALKAQTTATQSPRQLTRFGTGSLAEATALAAAGHGARLTGPRAVSQDRTATAAIAEGPDP</sequence>
<organism evidence="3 4">
    <name type="scientific">Fertoeibacter niger</name>
    <dbReference type="NCBI Taxonomy" id="2656921"/>
    <lineage>
        <taxon>Bacteria</taxon>
        <taxon>Pseudomonadati</taxon>
        <taxon>Pseudomonadota</taxon>
        <taxon>Alphaproteobacteria</taxon>
        <taxon>Rhodobacterales</taxon>
        <taxon>Paracoccaceae</taxon>
        <taxon>Fertoeibacter</taxon>
    </lineage>
</organism>
<dbReference type="Pfam" id="PF01890">
    <property type="entry name" value="CbiG_C"/>
    <property type="match status" value="1"/>
</dbReference>
<dbReference type="Gene3D" id="3.30.420.180">
    <property type="entry name" value="CobE/GbiG C-terminal domain"/>
    <property type="match status" value="1"/>
</dbReference>